<evidence type="ECO:0008006" key="4">
    <source>
        <dbReference type="Google" id="ProtNLM"/>
    </source>
</evidence>
<reference evidence="2" key="2">
    <citation type="submission" date="2023-05" db="EMBL/GenBank/DDBJ databases">
        <authorList>
            <person name="Schelkunov M.I."/>
        </authorList>
    </citation>
    <scope>NUCLEOTIDE SEQUENCE</scope>
    <source>
        <strain evidence="2">Hsosn_3</strain>
        <tissue evidence="2">Leaf</tissue>
    </source>
</reference>
<feature type="chain" id="PRO_5042010542" description="Transmembrane protein" evidence="1">
    <location>
        <begin position="26"/>
        <end position="117"/>
    </location>
</feature>
<dbReference type="AlphaFoldDB" id="A0AAD8IWV0"/>
<feature type="signal peptide" evidence="1">
    <location>
        <begin position="1"/>
        <end position="25"/>
    </location>
</feature>
<organism evidence="2 3">
    <name type="scientific">Heracleum sosnowskyi</name>
    <dbReference type="NCBI Taxonomy" id="360622"/>
    <lineage>
        <taxon>Eukaryota</taxon>
        <taxon>Viridiplantae</taxon>
        <taxon>Streptophyta</taxon>
        <taxon>Embryophyta</taxon>
        <taxon>Tracheophyta</taxon>
        <taxon>Spermatophyta</taxon>
        <taxon>Magnoliopsida</taxon>
        <taxon>eudicotyledons</taxon>
        <taxon>Gunneridae</taxon>
        <taxon>Pentapetalae</taxon>
        <taxon>asterids</taxon>
        <taxon>campanulids</taxon>
        <taxon>Apiales</taxon>
        <taxon>Apiaceae</taxon>
        <taxon>Apioideae</taxon>
        <taxon>apioid superclade</taxon>
        <taxon>Tordylieae</taxon>
        <taxon>Tordyliinae</taxon>
        <taxon>Heracleum</taxon>
    </lineage>
</organism>
<dbReference type="Proteomes" id="UP001237642">
    <property type="component" value="Unassembled WGS sequence"/>
</dbReference>
<gene>
    <name evidence="2" type="ORF">POM88_011362</name>
</gene>
<name>A0AAD8IWV0_9APIA</name>
<keyword evidence="3" id="KW-1185">Reference proteome</keyword>
<protein>
    <recommendedName>
        <fullName evidence="4">Transmembrane protein</fullName>
    </recommendedName>
</protein>
<keyword evidence="1" id="KW-0732">Signal</keyword>
<evidence type="ECO:0000313" key="3">
    <source>
        <dbReference type="Proteomes" id="UP001237642"/>
    </source>
</evidence>
<dbReference type="EMBL" id="JAUIZM010000003">
    <property type="protein sequence ID" value="KAK1392306.1"/>
    <property type="molecule type" value="Genomic_DNA"/>
</dbReference>
<evidence type="ECO:0000256" key="1">
    <source>
        <dbReference type="SAM" id="SignalP"/>
    </source>
</evidence>
<sequence length="117" mass="12787">MAINNVMKLITTIMVLELIVIAAQASTHNYSGYDHTDFVSVTCVADCRALCKGKGWWCFTKCIFKCKDVPVVSEDVPVCTSNCAQSKCSKFVGSDTNMLEKCVINDCAKDCISRSGN</sequence>
<comment type="caution">
    <text evidence="2">The sequence shown here is derived from an EMBL/GenBank/DDBJ whole genome shotgun (WGS) entry which is preliminary data.</text>
</comment>
<proteinExistence type="predicted"/>
<evidence type="ECO:0000313" key="2">
    <source>
        <dbReference type="EMBL" id="KAK1392306.1"/>
    </source>
</evidence>
<accession>A0AAD8IWV0</accession>
<reference evidence="2" key="1">
    <citation type="submission" date="2023-02" db="EMBL/GenBank/DDBJ databases">
        <title>Genome of toxic invasive species Heracleum sosnowskyi carries increased number of genes despite the absence of recent whole-genome duplications.</title>
        <authorList>
            <person name="Schelkunov M."/>
            <person name="Shtratnikova V."/>
            <person name="Makarenko M."/>
            <person name="Klepikova A."/>
            <person name="Omelchenko D."/>
            <person name="Novikova G."/>
            <person name="Obukhova E."/>
            <person name="Bogdanov V."/>
            <person name="Penin A."/>
            <person name="Logacheva M."/>
        </authorList>
    </citation>
    <scope>NUCLEOTIDE SEQUENCE</scope>
    <source>
        <strain evidence="2">Hsosn_3</strain>
        <tissue evidence="2">Leaf</tissue>
    </source>
</reference>